<dbReference type="Proteomes" id="UP000821853">
    <property type="component" value="Chromosome 3"/>
</dbReference>
<reference evidence="2 3" key="1">
    <citation type="journal article" date="2020" name="Cell">
        <title>Large-Scale Comparative Analyses of Tick Genomes Elucidate Their Genetic Diversity and Vector Capacities.</title>
        <authorList>
            <consortium name="Tick Genome and Microbiome Consortium (TIGMIC)"/>
            <person name="Jia N."/>
            <person name="Wang J."/>
            <person name="Shi W."/>
            <person name="Du L."/>
            <person name="Sun Y."/>
            <person name="Zhan W."/>
            <person name="Jiang J.F."/>
            <person name="Wang Q."/>
            <person name="Zhang B."/>
            <person name="Ji P."/>
            <person name="Bell-Sakyi L."/>
            <person name="Cui X.M."/>
            <person name="Yuan T.T."/>
            <person name="Jiang B.G."/>
            <person name="Yang W.F."/>
            <person name="Lam T.T."/>
            <person name="Chang Q.C."/>
            <person name="Ding S.J."/>
            <person name="Wang X.J."/>
            <person name="Zhu J.G."/>
            <person name="Ruan X.D."/>
            <person name="Zhao L."/>
            <person name="Wei J.T."/>
            <person name="Ye R.Z."/>
            <person name="Que T.C."/>
            <person name="Du C.H."/>
            <person name="Zhou Y.H."/>
            <person name="Cheng J.X."/>
            <person name="Dai P.F."/>
            <person name="Guo W.B."/>
            <person name="Han X.H."/>
            <person name="Huang E.J."/>
            <person name="Li L.F."/>
            <person name="Wei W."/>
            <person name="Gao Y.C."/>
            <person name="Liu J.Z."/>
            <person name="Shao H.Z."/>
            <person name="Wang X."/>
            <person name="Wang C.C."/>
            <person name="Yang T.C."/>
            <person name="Huo Q.B."/>
            <person name="Li W."/>
            <person name="Chen H.Y."/>
            <person name="Chen S.E."/>
            <person name="Zhou L.G."/>
            <person name="Ni X.B."/>
            <person name="Tian J.H."/>
            <person name="Sheng Y."/>
            <person name="Liu T."/>
            <person name="Pan Y.S."/>
            <person name="Xia L.Y."/>
            <person name="Li J."/>
            <person name="Zhao F."/>
            <person name="Cao W.C."/>
        </authorList>
    </citation>
    <scope>NUCLEOTIDE SEQUENCE [LARGE SCALE GENOMIC DNA]</scope>
    <source>
        <strain evidence="2">HaeL-2018</strain>
    </source>
</reference>
<sequence length="79" mass="9046">MADRITDYARSPSSEAVADTPSTSGGDYRLGRLESRIDEISHQQSSLAPLLHRRRRASRDRRGKMDVPDFQARRQVDLY</sequence>
<gene>
    <name evidence="2" type="ORF">HPB48_003324</name>
</gene>
<organism evidence="2 3">
    <name type="scientific">Haemaphysalis longicornis</name>
    <name type="common">Bush tick</name>
    <dbReference type="NCBI Taxonomy" id="44386"/>
    <lineage>
        <taxon>Eukaryota</taxon>
        <taxon>Metazoa</taxon>
        <taxon>Ecdysozoa</taxon>
        <taxon>Arthropoda</taxon>
        <taxon>Chelicerata</taxon>
        <taxon>Arachnida</taxon>
        <taxon>Acari</taxon>
        <taxon>Parasitiformes</taxon>
        <taxon>Ixodida</taxon>
        <taxon>Ixodoidea</taxon>
        <taxon>Ixodidae</taxon>
        <taxon>Haemaphysalinae</taxon>
        <taxon>Haemaphysalis</taxon>
    </lineage>
</organism>
<comment type="caution">
    <text evidence="2">The sequence shown here is derived from an EMBL/GenBank/DDBJ whole genome shotgun (WGS) entry which is preliminary data.</text>
</comment>
<accession>A0A9J6GAJ7</accession>
<proteinExistence type="predicted"/>
<dbReference type="VEuPathDB" id="VectorBase:HLOH_058558"/>
<evidence type="ECO:0000313" key="3">
    <source>
        <dbReference type="Proteomes" id="UP000821853"/>
    </source>
</evidence>
<feature type="compositionally biased region" description="Basic and acidic residues" evidence="1">
    <location>
        <begin position="63"/>
        <end position="79"/>
    </location>
</feature>
<protein>
    <submittedName>
        <fullName evidence="2">Uncharacterized protein</fullName>
    </submittedName>
</protein>
<keyword evidence="3" id="KW-1185">Reference proteome</keyword>
<dbReference type="AlphaFoldDB" id="A0A9J6GAJ7"/>
<evidence type="ECO:0000256" key="1">
    <source>
        <dbReference type="SAM" id="MobiDB-lite"/>
    </source>
</evidence>
<dbReference type="EMBL" id="JABSTR010000005">
    <property type="protein sequence ID" value="KAH9371911.1"/>
    <property type="molecule type" value="Genomic_DNA"/>
</dbReference>
<feature type="region of interest" description="Disordered" evidence="1">
    <location>
        <begin position="41"/>
        <end position="79"/>
    </location>
</feature>
<feature type="compositionally biased region" description="Basic residues" evidence="1">
    <location>
        <begin position="51"/>
        <end position="62"/>
    </location>
</feature>
<name>A0A9J6GAJ7_HAELO</name>
<feature type="region of interest" description="Disordered" evidence="1">
    <location>
        <begin position="1"/>
        <end position="29"/>
    </location>
</feature>
<evidence type="ECO:0000313" key="2">
    <source>
        <dbReference type="EMBL" id="KAH9371911.1"/>
    </source>
</evidence>